<protein>
    <submittedName>
        <fullName evidence="1">Uncharacterized protein</fullName>
    </submittedName>
</protein>
<organism evidence="1 2">
    <name type="scientific">Brachionus plicatilis</name>
    <name type="common">Marine rotifer</name>
    <name type="synonym">Brachionus muelleri</name>
    <dbReference type="NCBI Taxonomy" id="10195"/>
    <lineage>
        <taxon>Eukaryota</taxon>
        <taxon>Metazoa</taxon>
        <taxon>Spiralia</taxon>
        <taxon>Gnathifera</taxon>
        <taxon>Rotifera</taxon>
        <taxon>Eurotatoria</taxon>
        <taxon>Monogononta</taxon>
        <taxon>Pseudotrocha</taxon>
        <taxon>Ploima</taxon>
        <taxon>Brachionidae</taxon>
        <taxon>Brachionus</taxon>
    </lineage>
</organism>
<gene>
    <name evidence="1" type="ORF">BpHYR1_045437</name>
</gene>
<evidence type="ECO:0000313" key="2">
    <source>
        <dbReference type="Proteomes" id="UP000276133"/>
    </source>
</evidence>
<reference evidence="1 2" key="1">
    <citation type="journal article" date="2018" name="Sci. Rep.">
        <title>Genomic signatures of local adaptation to the degree of environmental predictability in rotifers.</title>
        <authorList>
            <person name="Franch-Gras L."/>
            <person name="Hahn C."/>
            <person name="Garcia-Roger E.M."/>
            <person name="Carmona M.J."/>
            <person name="Serra M."/>
            <person name="Gomez A."/>
        </authorList>
    </citation>
    <scope>NUCLEOTIDE SEQUENCE [LARGE SCALE GENOMIC DNA]</scope>
    <source>
        <strain evidence="1">HYR1</strain>
    </source>
</reference>
<sequence length="126" mass="14615">MSSLASKTANGEKTFGFFFTRLMNSFVILRPMLKFATFNHSIFNDINLIFTDIILKSNKRSNRNSRIAIHYSRKIISFQFDHFILPLKSILINCAIIQIFLIRNDQIELNFTTPIVGLSLRQITNN</sequence>
<dbReference type="Proteomes" id="UP000276133">
    <property type="component" value="Unassembled WGS sequence"/>
</dbReference>
<dbReference type="EMBL" id="REGN01010203">
    <property type="protein sequence ID" value="RMZ99507.1"/>
    <property type="molecule type" value="Genomic_DNA"/>
</dbReference>
<name>A0A3M7PLH9_BRAPC</name>
<comment type="caution">
    <text evidence="1">The sequence shown here is derived from an EMBL/GenBank/DDBJ whole genome shotgun (WGS) entry which is preliminary data.</text>
</comment>
<accession>A0A3M7PLH9</accession>
<evidence type="ECO:0000313" key="1">
    <source>
        <dbReference type="EMBL" id="RMZ99507.1"/>
    </source>
</evidence>
<keyword evidence="2" id="KW-1185">Reference proteome</keyword>
<dbReference type="AlphaFoldDB" id="A0A3M7PLH9"/>
<proteinExistence type="predicted"/>